<dbReference type="FunFam" id="1.20.1250.20:FF:000001">
    <property type="entry name" value="Dicarboxylate MFS transporter"/>
    <property type="match status" value="1"/>
</dbReference>
<evidence type="ECO:0000256" key="1">
    <source>
        <dbReference type="ARBA" id="ARBA00004651"/>
    </source>
</evidence>
<dbReference type="PANTHER" id="PTHR43045">
    <property type="entry name" value="SHIKIMATE TRANSPORTER"/>
    <property type="match status" value="1"/>
</dbReference>
<dbReference type="GO" id="GO:0022857">
    <property type="term" value="F:transmembrane transporter activity"/>
    <property type="evidence" value="ECO:0007669"/>
    <property type="project" value="InterPro"/>
</dbReference>
<feature type="domain" description="Major facilitator superfamily (MFS) profile" evidence="8">
    <location>
        <begin position="14"/>
        <end position="424"/>
    </location>
</feature>
<comment type="caution">
    <text evidence="9">The sequence shown here is derived from an EMBL/GenBank/DDBJ whole genome shotgun (WGS) entry which is preliminary data.</text>
</comment>
<organism evidence="9 10">
    <name type="scientific">Hansschlegelia plantiphila</name>
    <dbReference type="NCBI Taxonomy" id="374655"/>
    <lineage>
        <taxon>Bacteria</taxon>
        <taxon>Pseudomonadati</taxon>
        <taxon>Pseudomonadota</taxon>
        <taxon>Alphaproteobacteria</taxon>
        <taxon>Hyphomicrobiales</taxon>
        <taxon>Methylopilaceae</taxon>
        <taxon>Hansschlegelia</taxon>
    </lineage>
</organism>
<dbReference type="InterPro" id="IPR036259">
    <property type="entry name" value="MFS_trans_sf"/>
</dbReference>
<gene>
    <name evidence="9" type="ORF">GCM10008179_22130</name>
</gene>
<feature type="transmembrane region" description="Helical" evidence="7">
    <location>
        <begin position="308"/>
        <end position="328"/>
    </location>
</feature>
<keyword evidence="6 7" id="KW-0472">Membrane</keyword>
<sequence length="438" mass="46484">MSPSHPPANSPARVLFASLIGTTIEFFDFYIYATAAVLVFPKLFFPGSDPAAATLQSFATFAIAFFARPVGAAIFGHFGDRVGRKATLVAALMTMGLSTVAIGLLPSYASIGVAAPLLLALFRLGQGLGLGGEWGGAVLLATENAPKGKEAWYGMFPQLGAPIGFLCSTGSFLALDWLLTDEQFFSFGWRIPFVASAVLVIMGLYVRLKITETPAFRQALERHERVRVPMISVFSEHLATLMLATIAATATFVIFYLMTVFALSWGTAALGYTRSEFLPLQMIGVLFFGLTIPVAARLADAWGRERTLIAATVAIFLFGFLFEPLFGSGGVGDVTLFLSIGLALMGFTYGPLSAAMAELFPTAVRYTGSSLAFTLAGILGASPAPYVATYLAKTYGLASVGYYLSAIALLTGVAFVAIARRAARVRRPLSTNAATGRV</sequence>
<evidence type="ECO:0000256" key="6">
    <source>
        <dbReference type="ARBA" id="ARBA00023136"/>
    </source>
</evidence>
<accession>A0A9W6MW76</accession>
<dbReference type="Gene3D" id="1.20.1250.20">
    <property type="entry name" value="MFS general substrate transporter like domains"/>
    <property type="match status" value="1"/>
</dbReference>
<feature type="transmembrane region" description="Helical" evidence="7">
    <location>
        <begin position="238"/>
        <end position="265"/>
    </location>
</feature>
<feature type="transmembrane region" description="Helical" evidence="7">
    <location>
        <begin position="12"/>
        <end position="33"/>
    </location>
</feature>
<reference evidence="9" key="1">
    <citation type="journal article" date="2014" name="Int. J. Syst. Evol. Microbiol.">
        <title>Complete genome sequence of Corynebacterium casei LMG S-19264T (=DSM 44701T), isolated from a smear-ripened cheese.</title>
        <authorList>
            <consortium name="US DOE Joint Genome Institute (JGI-PGF)"/>
            <person name="Walter F."/>
            <person name="Albersmeier A."/>
            <person name="Kalinowski J."/>
            <person name="Ruckert C."/>
        </authorList>
    </citation>
    <scope>NUCLEOTIDE SEQUENCE</scope>
    <source>
        <strain evidence="9">VKM B-2347</strain>
    </source>
</reference>
<proteinExistence type="predicted"/>
<feature type="transmembrane region" description="Helical" evidence="7">
    <location>
        <begin position="187"/>
        <end position="208"/>
    </location>
</feature>
<keyword evidence="4 7" id="KW-0812">Transmembrane</keyword>
<evidence type="ECO:0000313" key="10">
    <source>
        <dbReference type="Proteomes" id="UP001143372"/>
    </source>
</evidence>
<keyword evidence="2" id="KW-0813">Transport</keyword>
<evidence type="ECO:0000256" key="2">
    <source>
        <dbReference type="ARBA" id="ARBA00022448"/>
    </source>
</evidence>
<feature type="transmembrane region" description="Helical" evidence="7">
    <location>
        <begin position="334"/>
        <end position="357"/>
    </location>
</feature>
<keyword evidence="10" id="KW-1185">Reference proteome</keyword>
<evidence type="ECO:0000256" key="5">
    <source>
        <dbReference type="ARBA" id="ARBA00022989"/>
    </source>
</evidence>
<dbReference type="Proteomes" id="UP001143372">
    <property type="component" value="Unassembled WGS sequence"/>
</dbReference>
<evidence type="ECO:0000256" key="4">
    <source>
        <dbReference type="ARBA" id="ARBA00022692"/>
    </source>
</evidence>
<dbReference type="Pfam" id="PF00083">
    <property type="entry name" value="Sugar_tr"/>
    <property type="match status" value="1"/>
</dbReference>
<name>A0A9W6MW76_9HYPH</name>
<dbReference type="AlphaFoldDB" id="A0A9W6MW76"/>
<keyword evidence="3" id="KW-1003">Cell membrane</keyword>
<feature type="transmembrane region" description="Helical" evidence="7">
    <location>
        <begin position="53"/>
        <end position="76"/>
    </location>
</feature>
<evidence type="ECO:0000256" key="7">
    <source>
        <dbReference type="SAM" id="Phobius"/>
    </source>
</evidence>
<dbReference type="EMBL" id="BSFI01000008">
    <property type="protein sequence ID" value="GLK68575.1"/>
    <property type="molecule type" value="Genomic_DNA"/>
</dbReference>
<dbReference type="InterPro" id="IPR020846">
    <property type="entry name" value="MFS_dom"/>
</dbReference>
<keyword evidence="5 7" id="KW-1133">Transmembrane helix</keyword>
<feature type="transmembrane region" description="Helical" evidence="7">
    <location>
        <begin position="88"/>
        <end position="111"/>
    </location>
</feature>
<dbReference type="CDD" id="cd17369">
    <property type="entry name" value="MFS_ShiA_like"/>
    <property type="match status" value="1"/>
</dbReference>
<dbReference type="InterPro" id="IPR005828">
    <property type="entry name" value="MFS_sugar_transport-like"/>
</dbReference>
<dbReference type="GO" id="GO:0005886">
    <property type="term" value="C:plasma membrane"/>
    <property type="evidence" value="ECO:0007669"/>
    <property type="project" value="UniProtKB-SubCell"/>
</dbReference>
<dbReference type="PANTHER" id="PTHR43045:SF2">
    <property type="entry name" value="INNER MEMBRANE METABOLITE TRANSPORT PROTEIN YHJE"/>
    <property type="match status" value="1"/>
</dbReference>
<dbReference type="PROSITE" id="PS50850">
    <property type="entry name" value="MFS"/>
    <property type="match status" value="1"/>
</dbReference>
<evidence type="ECO:0000313" key="9">
    <source>
        <dbReference type="EMBL" id="GLK68575.1"/>
    </source>
</evidence>
<evidence type="ECO:0000256" key="3">
    <source>
        <dbReference type="ARBA" id="ARBA00022475"/>
    </source>
</evidence>
<dbReference type="SUPFAM" id="SSF103473">
    <property type="entry name" value="MFS general substrate transporter"/>
    <property type="match status" value="1"/>
</dbReference>
<feature type="transmembrane region" description="Helical" evidence="7">
    <location>
        <begin position="277"/>
        <end position="296"/>
    </location>
</feature>
<feature type="transmembrane region" description="Helical" evidence="7">
    <location>
        <begin position="400"/>
        <end position="419"/>
    </location>
</feature>
<evidence type="ECO:0000259" key="8">
    <source>
        <dbReference type="PROSITE" id="PS50850"/>
    </source>
</evidence>
<protein>
    <submittedName>
        <fullName evidence="9">MFS transporter</fullName>
    </submittedName>
</protein>
<reference evidence="9" key="2">
    <citation type="submission" date="2023-01" db="EMBL/GenBank/DDBJ databases">
        <authorList>
            <person name="Sun Q."/>
            <person name="Evtushenko L."/>
        </authorList>
    </citation>
    <scope>NUCLEOTIDE SEQUENCE</scope>
    <source>
        <strain evidence="9">VKM B-2347</strain>
    </source>
</reference>
<feature type="transmembrane region" description="Helical" evidence="7">
    <location>
        <begin position="369"/>
        <end position="388"/>
    </location>
</feature>
<comment type="subcellular location">
    <subcellularLocation>
        <location evidence="1">Cell membrane</location>
        <topology evidence="1">Multi-pass membrane protein</topology>
    </subcellularLocation>
</comment>